<feature type="transmembrane region" description="Helical" evidence="9">
    <location>
        <begin position="290"/>
        <end position="312"/>
    </location>
</feature>
<dbReference type="PANTHER" id="PTHR45138:SF9">
    <property type="entry name" value="DIGUANYLATE CYCLASE DGCM-RELATED"/>
    <property type="match status" value="1"/>
</dbReference>
<dbReference type="Gene3D" id="3.30.70.270">
    <property type="match status" value="1"/>
</dbReference>
<dbReference type="FunFam" id="3.30.70.270:FF:000001">
    <property type="entry name" value="Diguanylate cyclase domain protein"/>
    <property type="match status" value="1"/>
</dbReference>
<evidence type="ECO:0000259" key="10">
    <source>
        <dbReference type="PROSITE" id="PS50887"/>
    </source>
</evidence>
<proteinExistence type="predicted"/>
<evidence type="ECO:0000313" key="11">
    <source>
        <dbReference type="EMBL" id="GGC11975.1"/>
    </source>
</evidence>
<dbReference type="PROSITE" id="PS50887">
    <property type="entry name" value="GGDEF"/>
    <property type="match status" value="1"/>
</dbReference>
<dbReference type="InterPro" id="IPR050469">
    <property type="entry name" value="Diguanylate_Cyclase"/>
</dbReference>
<organism evidence="11 12">
    <name type="scientific">Oxalicibacterium flavum</name>
    <dbReference type="NCBI Taxonomy" id="179467"/>
    <lineage>
        <taxon>Bacteria</taxon>
        <taxon>Pseudomonadati</taxon>
        <taxon>Pseudomonadota</taxon>
        <taxon>Betaproteobacteria</taxon>
        <taxon>Burkholderiales</taxon>
        <taxon>Oxalobacteraceae</taxon>
        <taxon>Oxalicibacterium</taxon>
    </lineage>
</organism>
<sequence>MRLLPERYRLLTWISLLLVAGFLATSIASYVVSRDAIRQNVAEQTLPLTSDNIYSEIQKDILRPVFITSLMSNDTFVRDWILTGEHDTDRIARYLKQIKEKYGTVSTSLISAHTLNYYYAGGLLKTISATEPRDVWYYRVRDMQADYEINVDIDMANRDAMTIFINHRMFDYDGNFIGVASVGLTLDAVAHLLENYQTRFHRTVYFVDREGNIKLAGKALKDVHDPIGRLPGIADVADKVLNDSSTPIHHEFQRGDATVLMSSRFVPELNWYLLVEQNISDDVLPVQRVLYLNIAISAIVTLLILGMVQLVVRRSHRQMEAVAGTDTLTGLLNRQAFEMVFHQAMLDSERRGTPLCAILFDLDYFKNVNDAHGHLAGDRVLRDVAGIARGAVRENDIVARWGGEEFLVLLKDCPLQQAIVIAEKLRTRIATHDFALQGSDLLLTTSLGIAEYAQRESPSDFFSRADRALYQAKEKGRNRIAVSQPPSQPTSPSAPPTTRDNG</sequence>
<dbReference type="GO" id="GO:0052621">
    <property type="term" value="F:diguanylate cyclase activity"/>
    <property type="evidence" value="ECO:0007669"/>
    <property type="project" value="UniProtKB-EC"/>
</dbReference>
<keyword evidence="12" id="KW-1185">Reference proteome</keyword>
<reference evidence="11" key="1">
    <citation type="journal article" date="2014" name="Int. J. Syst. Evol. Microbiol.">
        <title>Complete genome sequence of Corynebacterium casei LMG S-19264T (=DSM 44701T), isolated from a smear-ripened cheese.</title>
        <authorList>
            <consortium name="US DOE Joint Genome Institute (JGI-PGF)"/>
            <person name="Walter F."/>
            <person name="Albersmeier A."/>
            <person name="Kalinowski J."/>
            <person name="Ruckert C."/>
        </authorList>
    </citation>
    <scope>NUCLEOTIDE SEQUENCE</scope>
    <source>
        <strain evidence="11">CCM 7086</strain>
    </source>
</reference>
<dbReference type="PANTHER" id="PTHR45138">
    <property type="entry name" value="REGULATORY COMPONENTS OF SENSORY TRANSDUCTION SYSTEM"/>
    <property type="match status" value="1"/>
</dbReference>
<dbReference type="EMBL" id="BMCG01000004">
    <property type="protein sequence ID" value="GGC11975.1"/>
    <property type="molecule type" value="Genomic_DNA"/>
</dbReference>
<dbReference type="NCBIfam" id="TIGR00254">
    <property type="entry name" value="GGDEF"/>
    <property type="match status" value="1"/>
</dbReference>
<dbReference type="CDD" id="cd01949">
    <property type="entry name" value="GGDEF"/>
    <property type="match status" value="1"/>
</dbReference>
<dbReference type="Proteomes" id="UP000620266">
    <property type="component" value="Unassembled WGS sequence"/>
</dbReference>
<dbReference type="SMART" id="SM00267">
    <property type="entry name" value="GGDEF"/>
    <property type="match status" value="1"/>
</dbReference>
<evidence type="ECO:0000313" key="12">
    <source>
        <dbReference type="Proteomes" id="UP000620266"/>
    </source>
</evidence>
<gene>
    <name evidence="11" type="ORF">GCM10007205_21380</name>
</gene>
<keyword evidence="5 9" id="KW-1133">Transmembrane helix</keyword>
<evidence type="ECO:0000256" key="4">
    <source>
        <dbReference type="ARBA" id="ARBA00022692"/>
    </source>
</evidence>
<comment type="catalytic activity">
    <reaction evidence="7">
        <text>2 GTP = 3',3'-c-di-GMP + 2 diphosphate</text>
        <dbReference type="Rhea" id="RHEA:24898"/>
        <dbReference type="ChEBI" id="CHEBI:33019"/>
        <dbReference type="ChEBI" id="CHEBI:37565"/>
        <dbReference type="ChEBI" id="CHEBI:58805"/>
        <dbReference type="EC" id="2.7.7.65"/>
    </reaction>
</comment>
<dbReference type="Pfam" id="PF02743">
    <property type="entry name" value="dCache_1"/>
    <property type="match status" value="1"/>
</dbReference>
<evidence type="ECO:0000256" key="2">
    <source>
        <dbReference type="ARBA" id="ARBA00012528"/>
    </source>
</evidence>
<protein>
    <recommendedName>
        <fullName evidence="2">diguanylate cyclase</fullName>
        <ecNumber evidence="2">2.7.7.65</ecNumber>
    </recommendedName>
</protein>
<feature type="compositionally biased region" description="Pro residues" evidence="8">
    <location>
        <begin position="486"/>
        <end position="495"/>
    </location>
</feature>
<dbReference type="InterPro" id="IPR029787">
    <property type="entry name" value="Nucleotide_cyclase"/>
</dbReference>
<dbReference type="GO" id="GO:0005886">
    <property type="term" value="C:plasma membrane"/>
    <property type="evidence" value="ECO:0007669"/>
    <property type="project" value="UniProtKB-SubCell"/>
</dbReference>
<evidence type="ECO:0000256" key="5">
    <source>
        <dbReference type="ARBA" id="ARBA00022989"/>
    </source>
</evidence>
<comment type="subcellular location">
    <subcellularLocation>
        <location evidence="1">Cell membrane</location>
        <topology evidence="1">Multi-pass membrane protein</topology>
    </subcellularLocation>
</comment>
<evidence type="ECO:0000256" key="9">
    <source>
        <dbReference type="SAM" id="Phobius"/>
    </source>
</evidence>
<feature type="region of interest" description="Disordered" evidence="8">
    <location>
        <begin position="475"/>
        <end position="502"/>
    </location>
</feature>
<dbReference type="InterPro" id="IPR043128">
    <property type="entry name" value="Rev_trsase/Diguanyl_cyclase"/>
</dbReference>
<evidence type="ECO:0000256" key="1">
    <source>
        <dbReference type="ARBA" id="ARBA00004651"/>
    </source>
</evidence>
<dbReference type="RefSeq" id="WP_188396253.1">
    <property type="nucleotide sequence ID" value="NZ_BMCG01000004.1"/>
</dbReference>
<keyword evidence="4 9" id="KW-0812">Transmembrane</keyword>
<name>A0A8J2UMH8_9BURK</name>
<dbReference type="AlphaFoldDB" id="A0A8J2UMH8"/>
<dbReference type="EC" id="2.7.7.65" evidence="2"/>
<evidence type="ECO:0000256" key="6">
    <source>
        <dbReference type="ARBA" id="ARBA00023136"/>
    </source>
</evidence>
<dbReference type="CDD" id="cd18773">
    <property type="entry name" value="PDC1_HK_sensor"/>
    <property type="match status" value="1"/>
</dbReference>
<evidence type="ECO:0000256" key="7">
    <source>
        <dbReference type="ARBA" id="ARBA00034247"/>
    </source>
</evidence>
<dbReference type="InterPro" id="IPR000160">
    <property type="entry name" value="GGDEF_dom"/>
</dbReference>
<evidence type="ECO:0000256" key="3">
    <source>
        <dbReference type="ARBA" id="ARBA00022475"/>
    </source>
</evidence>
<dbReference type="GO" id="GO:1902201">
    <property type="term" value="P:negative regulation of bacterial-type flagellum-dependent cell motility"/>
    <property type="evidence" value="ECO:0007669"/>
    <property type="project" value="TreeGrafter"/>
</dbReference>
<feature type="domain" description="GGDEF" evidence="10">
    <location>
        <begin position="353"/>
        <end position="485"/>
    </location>
</feature>
<dbReference type="Pfam" id="PF00990">
    <property type="entry name" value="GGDEF"/>
    <property type="match status" value="1"/>
</dbReference>
<keyword evidence="3" id="KW-1003">Cell membrane</keyword>
<dbReference type="InterPro" id="IPR033479">
    <property type="entry name" value="dCache_1"/>
</dbReference>
<dbReference type="SUPFAM" id="SSF55073">
    <property type="entry name" value="Nucleotide cyclase"/>
    <property type="match status" value="1"/>
</dbReference>
<reference evidence="11" key="2">
    <citation type="submission" date="2020-09" db="EMBL/GenBank/DDBJ databases">
        <authorList>
            <person name="Sun Q."/>
            <person name="Sedlacek I."/>
        </authorList>
    </citation>
    <scope>NUCLEOTIDE SEQUENCE</scope>
    <source>
        <strain evidence="11">CCM 7086</strain>
    </source>
</reference>
<keyword evidence="6 9" id="KW-0472">Membrane</keyword>
<accession>A0A8J2UMH8</accession>
<comment type="caution">
    <text evidence="11">The sequence shown here is derived from an EMBL/GenBank/DDBJ whole genome shotgun (WGS) entry which is preliminary data.</text>
</comment>
<evidence type="ECO:0000256" key="8">
    <source>
        <dbReference type="SAM" id="MobiDB-lite"/>
    </source>
</evidence>
<dbReference type="GO" id="GO:0043709">
    <property type="term" value="P:cell adhesion involved in single-species biofilm formation"/>
    <property type="evidence" value="ECO:0007669"/>
    <property type="project" value="TreeGrafter"/>
</dbReference>